<proteinExistence type="predicted"/>
<reference evidence="2 3" key="1">
    <citation type="submission" date="2024-04" db="EMBL/GenBank/DDBJ databases">
        <title>draft genome sequnece of Paenibacillus filicis.</title>
        <authorList>
            <person name="Kim D.-U."/>
        </authorList>
    </citation>
    <scope>NUCLEOTIDE SEQUENCE [LARGE SCALE GENOMIC DNA]</scope>
    <source>
        <strain evidence="2 3">KACC14197</strain>
    </source>
</reference>
<dbReference type="InterPro" id="IPR058705">
    <property type="entry name" value="A_ENA"/>
</dbReference>
<feature type="region of interest" description="Disordered" evidence="1">
    <location>
        <begin position="89"/>
        <end position="113"/>
    </location>
</feature>
<dbReference type="EMBL" id="JBBPCC010000020">
    <property type="protein sequence ID" value="MEK8131271.1"/>
    <property type="molecule type" value="Genomic_DNA"/>
</dbReference>
<gene>
    <name evidence="2" type="ORF">WMW72_25520</name>
</gene>
<feature type="compositionally biased region" description="Low complexity" evidence="1">
    <location>
        <begin position="104"/>
        <end position="113"/>
    </location>
</feature>
<dbReference type="RefSeq" id="WP_341418407.1">
    <property type="nucleotide sequence ID" value="NZ_JBBPCC010000020.1"/>
</dbReference>
<evidence type="ECO:0008006" key="4">
    <source>
        <dbReference type="Google" id="ProtNLM"/>
    </source>
</evidence>
<protein>
    <recommendedName>
        <fullName evidence="4">Restriction endonuclease subunit S</fullName>
    </recommendedName>
</protein>
<sequence length="113" mass="12318">MSRADAYHRMLMSAAKFQHNIALILEAKAVEAERSCQWICGHVSGEHFENHGDQLKGTVDIHDQLLEVIDGMTKMERALAKHLSVLLGEPDSDGGSDDSGGEAGDFFSFGDSK</sequence>
<comment type="caution">
    <text evidence="2">The sequence shown here is derived from an EMBL/GenBank/DDBJ whole genome shotgun (WGS) entry which is preliminary data.</text>
</comment>
<keyword evidence="3" id="KW-1185">Reference proteome</keyword>
<dbReference type="Pfam" id="PF26595">
    <property type="entry name" value="A_ENA"/>
    <property type="match status" value="1"/>
</dbReference>
<evidence type="ECO:0000313" key="2">
    <source>
        <dbReference type="EMBL" id="MEK8131271.1"/>
    </source>
</evidence>
<accession>A0ABU9DQY1</accession>
<name>A0ABU9DQY1_9BACL</name>
<dbReference type="Proteomes" id="UP001469365">
    <property type="component" value="Unassembled WGS sequence"/>
</dbReference>
<evidence type="ECO:0000313" key="3">
    <source>
        <dbReference type="Proteomes" id="UP001469365"/>
    </source>
</evidence>
<evidence type="ECO:0000256" key="1">
    <source>
        <dbReference type="SAM" id="MobiDB-lite"/>
    </source>
</evidence>
<feature type="compositionally biased region" description="Acidic residues" evidence="1">
    <location>
        <begin position="90"/>
        <end position="100"/>
    </location>
</feature>
<organism evidence="2 3">
    <name type="scientific">Paenibacillus filicis</name>
    <dbReference type="NCBI Taxonomy" id="669464"/>
    <lineage>
        <taxon>Bacteria</taxon>
        <taxon>Bacillati</taxon>
        <taxon>Bacillota</taxon>
        <taxon>Bacilli</taxon>
        <taxon>Bacillales</taxon>
        <taxon>Paenibacillaceae</taxon>
        <taxon>Paenibacillus</taxon>
    </lineage>
</organism>